<evidence type="ECO:0000256" key="2">
    <source>
        <dbReference type="ARBA" id="ARBA00009618"/>
    </source>
</evidence>
<sequence length="148" mass="17195">MAQPAFPSLTPRVCEQHWFSVDRPCDDELELTQMEREHQNWLTSIAEKKRYIPRGETMGFHFDEDEEDEEDDDNDDDESESNEEDDEELDAEMNYDQDAEMLLVVLCFAAVIYVAMADDKPHAKVGKPLYFTKVTDSDGNVHFEQHEG</sequence>
<evidence type="ECO:0000256" key="3">
    <source>
        <dbReference type="ARBA" id="ARBA00022618"/>
    </source>
</evidence>
<dbReference type="GO" id="GO:0005680">
    <property type="term" value="C:anaphase-promoting complex"/>
    <property type="evidence" value="ECO:0007669"/>
    <property type="project" value="InterPro"/>
</dbReference>
<evidence type="ECO:0000256" key="6">
    <source>
        <dbReference type="SAM" id="MobiDB-lite"/>
    </source>
</evidence>
<dbReference type="EMBL" id="JABXBU010000012">
    <property type="protein sequence ID" value="KAF8788709.1"/>
    <property type="molecule type" value="Genomic_DNA"/>
</dbReference>
<comment type="caution">
    <text evidence="7">The sequence shown here is derived from an EMBL/GenBank/DDBJ whole genome shotgun (WGS) entry which is preliminary data.</text>
</comment>
<evidence type="ECO:0000256" key="1">
    <source>
        <dbReference type="ARBA" id="ARBA00004906"/>
    </source>
</evidence>
<evidence type="ECO:0000313" key="8">
    <source>
        <dbReference type="Proteomes" id="UP000807504"/>
    </source>
</evidence>
<dbReference type="AlphaFoldDB" id="A0A8T0FGW2"/>
<dbReference type="GO" id="GO:0051301">
    <property type="term" value="P:cell division"/>
    <property type="evidence" value="ECO:0007669"/>
    <property type="project" value="UniProtKB-KW"/>
</dbReference>
<dbReference type="Proteomes" id="UP000807504">
    <property type="component" value="Unassembled WGS sequence"/>
</dbReference>
<dbReference type="Pfam" id="PF15243">
    <property type="entry name" value="ANAPC15"/>
    <property type="match status" value="1"/>
</dbReference>
<proteinExistence type="inferred from homology"/>
<name>A0A8T0FGW2_ARGBR</name>
<protein>
    <submittedName>
        <fullName evidence="7">Anaphase-promoting complex subunit 15 like protein</fullName>
    </submittedName>
</protein>
<keyword evidence="8" id="KW-1185">Reference proteome</keyword>
<dbReference type="GO" id="GO:0090266">
    <property type="term" value="P:regulation of mitotic cell cycle spindle assembly checkpoint"/>
    <property type="evidence" value="ECO:0007669"/>
    <property type="project" value="InterPro"/>
</dbReference>
<keyword evidence="3" id="KW-0132">Cell division</keyword>
<evidence type="ECO:0000256" key="4">
    <source>
        <dbReference type="ARBA" id="ARBA00022776"/>
    </source>
</evidence>
<dbReference type="PANTHER" id="PTHR22526:SF2">
    <property type="entry name" value="ANAPHASE PROMOTING COMPLEX C SUBUNIT 15, PSEUDOGENE-RELATED"/>
    <property type="match status" value="1"/>
</dbReference>
<reference evidence="7" key="2">
    <citation type="submission" date="2020-06" db="EMBL/GenBank/DDBJ databases">
        <authorList>
            <person name="Sheffer M."/>
        </authorList>
    </citation>
    <scope>NUCLEOTIDE SEQUENCE</scope>
</reference>
<evidence type="ECO:0000256" key="5">
    <source>
        <dbReference type="ARBA" id="ARBA00023306"/>
    </source>
</evidence>
<dbReference type="PANTHER" id="PTHR22526">
    <property type="entry name" value="ANAPHASE PROMOTING COMPLEX C SUBUNIT 15, PSEUDOGENE-RELATED"/>
    <property type="match status" value="1"/>
</dbReference>
<accession>A0A8T0FGW2</accession>
<reference evidence="7" key="1">
    <citation type="journal article" date="2020" name="bioRxiv">
        <title>Chromosome-level reference genome of the European wasp spider Argiope bruennichi: a resource for studies on range expansion and evolutionary adaptation.</title>
        <authorList>
            <person name="Sheffer M.M."/>
            <person name="Hoppe A."/>
            <person name="Krehenwinkel H."/>
            <person name="Uhl G."/>
            <person name="Kuss A.W."/>
            <person name="Jensen L."/>
            <person name="Jensen C."/>
            <person name="Gillespie R.G."/>
            <person name="Hoff K.J."/>
            <person name="Prost S."/>
        </authorList>
    </citation>
    <scope>NUCLEOTIDE SEQUENCE</scope>
</reference>
<keyword evidence="5" id="KW-0131">Cell cycle</keyword>
<organism evidence="7 8">
    <name type="scientific">Argiope bruennichi</name>
    <name type="common">Wasp spider</name>
    <name type="synonym">Aranea bruennichi</name>
    <dbReference type="NCBI Taxonomy" id="94029"/>
    <lineage>
        <taxon>Eukaryota</taxon>
        <taxon>Metazoa</taxon>
        <taxon>Ecdysozoa</taxon>
        <taxon>Arthropoda</taxon>
        <taxon>Chelicerata</taxon>
        <taxon>Arachnida</taxon>
        <taxon>Araneae</taxon>
        <taxon>Araneomorphae</taxon>
        <taxon>Entelegynae</taxon>
        <taxon>Araneoidea</taxon>
        <taxon>Araneidae</taxon>
        <taxon>Argiope</taxon>
    </lineage>
</organism>
<comment type="similarity">
    <text evidence="2">Belongs to the APC15 family.</text>
</comment>
<gene>
    <name evidence="7" type="ORF">HNY73_006718</name>
</gene>
<keyword evidence="4" id="KW-0498">Mitosis</keyword>
<feature type="region of interest" description="Disordered" evidence="6">
    <location>
        <begin position="56"/>
        <end position="95"/>
    </location>
</feature>
<comment type="pathway">
    <text evidence="1">Protein modification; protein ubiquitination.</text>
</comment>
<evidence type="ECO:0000313" key="7">
    <source>
        <dbReference type="EMBL" id="KAF8788709.1"/>
    </source>
</evidence>
<feature type="compositionally biased region" description="Acidic residues" evidence="6">
    <location>
        <begin position="63"/>
        <end position="95"/>
    </location>
</feature>
<dbReference type="InterPro" id="IPR026182">
    <property type="entry name" value="ANAPC15"/>
</dbReference>